<dbReference type="SUPFAM" id="SSF49785">
    <property type="entry name" value="Galactose-binding domain-like"/>
    <property type="match status" value="1"/>
</dbReference>
<dbReference type="AlphaFoldDB" id="A0AAD9UQZ2"/>
<protein>
    <submittedName>
        <fullName evidence="1">Fucolectin-1</fullName>
    </submittedName>
</protein>
<dbReference type="Gene3D" id="2.60.120.260">
    <property type="entry name" value="Galactose-binding domain-like"/>
    <property type="match status" value="1"/>
</dbReference>
<dbReference type="PANTHER" id="PTHR45713:SF6">
    <property type="entry name" value="F5_8 TYPE C DOMAIN-CONTAINING PROTEIN"/>
    <property type="match status" value="1"/>
</dbReference>
<keyword evidence="2" id="KW-1185">Reference proteome</keyword>
<sequence>MLTFQEHYESNKEDLALNQPASQASVYDGKGASLAVDGNKNTDFSQGSCIHTNTQKDPWWRVDLGASHPVAE</sequence>
<name>A0AAD9UQZ2_ACRCE</name>
<comment type="caution">
    <text evidence="1">The sequence shown here is derived from an EMBL/GenBank/DDBJ whole genome shotgun (WGS) entry which is preliminary data.</text>
</comment>
<reference evidence="1" key="1">
    <citation type="journal article" date="2023" name="G3 (Bethesda)">
        <title>Whole genome assembly and annotation of the endangered Caribbean coral Acropora cervicornis.</title>
        <authorList>
            <person name="Selwyn J.D."/>
            <person name="Vollmer S.V."/>
        </authorList>
    </citation>
    <scope>NUCLEOTIDE SEQUENCE</scope>
    <source>
        <strain evidence="1">K2</strain>
    </source>
</reference>
<accession>A0AAD9UQZ2</accession>
<evidence type="ECO:0000313" key="2">
    <source>
        <dbReference type="Proteomes" id="UP001249851"/>
    </source>
</evidence>
<feature type="non-terminal residue" evidence="1">
    <location>
        <position position="1"/>
    </location>
</feature>
<dbReference type="Pfam" id="PF22633">
    <property type="entry name" value="F5_F8_type_C_2"/>
    <property type="match status" value="1"/>
</dbReference>
<dbReference type="InterPro" id="IPR051941">
    <property type="entry name" value="BG_Antigen-Binding_Lectin"/>
</dbReference>
<dbReference type="PANTHER" id="PTHR45713">
    <property type="entry name" value="FTP DOMAIN-CONTAINING PROTEIN"/>
    <property type="match status" value="1"/>
</dbReference>
<proteinExistence type="predicted"/>
<evidence type="ECO:0000313" key="1">
    <source>
        <dbReference type="EMBL" id="KAK2546724.1"/>
    </source>
</evidence>
<reference evidence="1" key="2">
    <citation type="journal article" date="2023" name="Science">
        <title>Genomic signatures of disease resistance in endangered staghorn corals.</title>
        <authorList>
            <person name="Vollmer S.V."/>
            <person name="Selwyn J.D."/>
            <person name="Despard B.A."/>
            <person name="Roesel C.L."/>
        </authorList>
    </citation>
    <scope>NUCLEOTIDE SEQUENCE</scope>
    <source>
        <strain evidence="1">K2</strain>
    </source>
</reference>
<gene>
    <name evidence="1" type="ORF">P5673_033648</name>
</gene>
<dbReference type="EMBL" id="JARQWQ010000310">
    <property type="protein sequence ID" value="KAK2546724.1"/>
    <property type="molecule type" value="Genomic_DNA"/>
</dbReference>
<dbReference type="InterPro" id="IPR008979">
    <property type="entry name" value="Galactose-bd-like_sf"/>
</dbReference>
<organism evidence="1 2">
    <name type="scientific">Acropora cervicornis</name>
    <name type="common">Staghorn coral</name>
    <dbReference type="NCBI Taxonomy" id="6130"/>
    <lineage>
        <taxon>Eukaryota</taxon>
        <taxon>Metazoa</taxon>
        <taxon>Cnidaria</taxon>
        <taxon>Anthozoa</taxon>
        <taxon>Hexacorallia</taxon>
        <taxon>Scleractinia</taxon>
        <taxon>Astrocoeniina</taxon>
        <taxon>Acroporidae</taxon>
        <taxon>Acropora</taxon>
    </lineage>
</organism>
<dbReference type="Proteomes" id="UP001249851">
    <property type="component" value="Unassembled WGS sequence"/>
</dbReference>